<name>A0A401Q0W1_SCYTO</name>
<accession>A0A401Q0W1</accession>
<feature type="non-terminal residue" evidence="1">
    <location>
        <position position="1"/>
    </location>
</feature>
<proteinExistence type="predicted"/>
<sequence length="52" mass="5993">GLLAPETSHTTATVTKPQIRNYRRLNLSTVVEAKVDQRERWLIRTVKGMMLL</sequence>
<evidence type="ECO:0000313" key="2">
    <source>
        <dbReference type="Proteomes" id="UP000288216"/>
    </source>
</evidence>
<gene>
    <name evidence="1" type="ORF">scyTo_0019482</name>
</gene>
<keyword evidence="2" id="KW-1185">Reference proteome</keyword>
<evidence type="ECO:0000313" key="1">
    <source>
        <dbReference type="EMBL" id="GCB79022.1"/>
    </source>
</evidence>
<dbReference type="EMBL" id="BFAA01014553">
    <property type="protein sequence ID" value="GCB79022.1"/>
    <property type="molecule type" value="Genomic_DNA"/>
</dbReference>
<protein>
    <submittedName>
        <fullName evidence="1">Uncharacterized protein</fullName>
    </submittedName>
</protein>
<comment type="caution">
    <text evidence="1">The sequence shown here is derived from an EMBL/GenBank/DDBJ whole genome shotgun (WGS) entry which is preliminary data.</text>
</comment>
<reference evidence="1 2" key="1">
    <citation type="journal article" date="2018" name="Nat. Ecol. Evol.">
        <title>Shark genomes provide insights into elasmobranch evolution and the origin of vertebrates.</title>
        <authorList>
            <person name="Hara Y"/>
            <person name="Yamaguchi K"/>
            <person name="Onimaru K"/>
            <person name="Kadota M"/>
            <person name="Koyanagi M"/>
            <person name="Keeley SD"/>
            <person name="Tatsumi K"/>
            <person name="Tanaka K"/>
            <person name="Motone F"/>
            <person name="Kageyama Y"/>
            <person name="Nozu R"/>
            <person name="Adachi N"/>
            <person name="Nishimura O"/>
            <person name="Nakagawa R"/>
            <person name="Tanegashima C"/>
            <person name="Kiyatake I"/>
            <person name="Matsumoto R"/>
            <person name="Murakumo K"/>
            <person name="Nishida K"/>
            <person name="Terakita A"/>
            <person name="Kuratani S"/>
            <person name="Sato K"/>
            <person name="Hyodo S Kuraku.S."/>
        </authorList>
    </citation>
    <scope>NUCLEOTIDE SEQUENCE [LARGE SCALE GENOMIC DNA]</scope>
</reference>
<dbReference type="Proteomes" id="UP000288216">
    <property type="component" value="Unassembled WGS sequence"/>
</dbReference>
<organism evidence="1 2">
    <name type="scientific">Scyliorhinus torazame</name>
    <name type="common">Cloudy catshark</name>
    <name type="synonym">Catulus torazame</name>
    <dbReference type="NCBI Taxonomy" id="75743"/>
    <lineage>
        <taxon>Eukaryota</taxon>
        <taxon>Metazoa</taxon>
        <taxon>Chordata</taxon>
        <taxon>Craniata</taxon>
        <taxon>Vertebrata</taxon>
        <taxon>Chondrichthyes</taxon>
        <taxon>Elasmobranchii</taxon>
        <taxon>Galeomorphii</taxon>
        <taxon>Galeoidea</taxon>
        <taxon>Carcharhiniformes</taxon>
        <taxon>Scyliorhinidae</taxon>
        <taxon>Scyliorhinus</taxon>
    </lineage>
</organism>
<dbReference type="AlphaFoldDB" id="A0A401Q0W1"/>